<evidence type="ECO:0000313" key="3">
    <source>
        <dbReference type="Proteomes" id="UP000635983"/>
    </source>
</evidence>
<reference evidence="2" key="1">
    <citation type="journal article" date="2014" name="Int. J. Syst. Evol. Microbiol.">
        <title>Complete genome sequence of Corynebacterium casei LMG S-19264T (=DSM 44701T), isolated from a smear-ripened cheese.</title>
        <authorList>
            <consortium name="US DOE Joint Genome Institute (JGI-PGF)"/>
            <person name="Walter F."/>
            <person name="Albersmeier A."/>
            <person name="Kalinowski J."/>
            <person name="Ruckert C."/>
        </authorList>
    </citation>
    <scope>NUCLEOTIDE SEQUENCE</scope>
    <source>
        <strain evidence="2">JCM 30078</strain>
    </source>
</reference>
<organism evidence="2 3">
    <name type="scientific">Pseudomonas matsuisoli</name>
    <dbReference type="NCBI Taxonomy" id="1515666"/>
    <lineage>
        <taxon>Bacteria</taxon>
        <taxon>Pseudomonadati</taxon>
        <taxon>Pseudomonadota</taxon>
        <taxon>Gammaproteobacteria</taxon>
        <taxon>Pseudomonadales</taxon>
        <taxon>Pseudomonadaceae</taxon>
        <taxon>Pseudomonas</taxon>
    </lineage>
</organism>
<dbReference type="Proteomes" id="UP000635983">
    <property type="component" value="Unassembled WGS sequence"/>
</dbReference>
<protein>
    <recommendedName>
        <fullName evidence="4">DUF2934 domain-containing protein</fullName>
    </recommendedName>
</protein>
<feature type="compositionally biased region" description="Basic and acidic residues" evidence="1">
    <location>
        <begin position="18"/>
        <end position="45"/>
    </location>
</feature>
<dbReference type="InterPro" id="IPR021327">
    <property type="entry name" value="DUF2934"/>
</dbReference>
<name>A0A917PPQ3_9PSED</name>
<dbReference type="RefSeq" id="WP_188982085.1">
    <property type="nucleotide sequence ID" value="NZ_BMPO01000002.1"/>
</dbReference>
<feature type="region of interest" description="Disordered" evidence="1">
    <location>
        <begin position="16"/>
        <end position="142"/>
    </location>
</feature>
<dbReference type="Pfam" id="PF11154">
    <property type="entry name" value="DUF2934"/>
    <property type="match status" value="1"/>
</dbReference>
<proteinExistence type="predicted"/>
<dbReference type="AlphaFoldDB" id="A0A917PPQ3"/>
<keyword evidence="3" id="KW-1185">Reference proteome</keyword>
<evidence type="ECO:0000313" key="2">
    <source>
        <dbReference type="EMBL" id="GGJ86244.1"/>
    </source>
</evidence>
<gene>
    <name evidence="2" type="ORF">GCM10009304_10400</name>
</gene>
<comment type="caution">
    <text evidence="2">The sequence shown here is derived from an EMBL/GenBank/DDBJ whole genome shotgun (WGS) entry which is preliminary data.</text>
</comment>
<feature type="compositionally biased region" description="Gly residues" evidence="1">
    <location>
        <begin position="133"/>
        <end position="142"/>
    </location>
</feature>
<reference evidence="2" key="2">
    <citation type="submission" date="2020-09" db="EMBL/GenBank/DDBJ databases">
        <authorList>
            <person name="Sun Q."/>
            <person name="Ohkuma M."/>
        </authorList>
    </citation>
    <scope>NUCLEOTIDE SEQUENCE</scope>
    <source>
        <strain evidence="2">JCM 30078</strain>
    </source>
</reference>
<evidence type="ECO:0008006" key="4">
    <source>
        <dbReference type="Google" id="ProtNLM"/>
    </source>
</evidence>
<feature type="compositionally biased region" description="Basic and acidic residues" evidence="1">
    <location>
        <begin position="63"/>
        <end position="81"/>
    </location>
</feature>
<dbReference type="EMBL" id="BMPO01000002">
    <property type="protein sequence ID" value="GGJ86244.1"/>
    <property type="molecule type" value="Genomic_DNA"/>
</dbReference>
<sequence>MSVDKRRVEELAYQIWESEGRPHGHDSRHWDMARKLAEAEADSGKKATIPKPRKPKAAPLKDVSSEASKKVPAKPKTDKAAKPAKPKASESPAKPTASTKNSDSSTTPAAAPAPAKKPAARKPAARKPSPGTSGVGAGSSKS</sequence>
<accession>A0A917PPQ3</accession>
<feature type="compositionally biased region" description="Low complexity" evidence="1">
    <location>
        <begin position="89"/>
        <end position="99"/>
    </location>
</feature>
<evidence type="ECO:0000256" key="1">
    <source>
        <dbReference type="SAM" id="MobiDB-lite"/>
    </source>
</evidence>
<feature type="compositionally biased region" description="Low complexity" evidence="1">
    <location>
        <begin position="108"/>
        <end position="117"/>
    </location>
</feature>